<protein>
    <recommendedName>
        <fullName evidence="3 11">MICOS complex subunit MIC60</fullName>
    </recommendedName>
    <alternativeName>
        <fullName evidence="11">Mitofilin</fullName>
    </alternativeName>
</protein>
<name>S8EEK0_FOMSC</name>
<evidence type="ECO:0000256" key="1">
    <source>
        <dbReference type="ARBA" id="ARBA00004434"/>
    </source>
</evidence>
<dbReference type="InterPro" id="IPR019133">
    <property type="entry name" value="MIC60"/>
</dbReference>
<dbReference type="PANTHER" id="PTHR15415:SF7">
    <property type="entry name" value="MICOS COMPLEX SUBUNIT MIC60"/>
    <property type="match status" value="1"/>
</dbReference>
<dbReference type="Proteomes" id="UP000015241">
    <property type="component" value="Unassembled WGS sequence"/>
</dbReference>
<evidence type="ECO:0000256" key="6">
    <source>
        <dbReference type="ARBA" id="ARBA00022989"/>
    </source>
</evidence>
<dbReference type="OrthoDB" id="10261039at2759"/>
<evidence type="ECO:0000256" key="10">
    <source>
        <dbReference type="ARBA" id="ARBA00025571"/>
    </source>
</evidence>
<evidence type="ECO:0000256" key="11">
    <source>
        <dbReference type="RuleBase" id="RU363000"/>
    </source>
</evidence>
<keyword evidence="4 11" id="KW-0812">Transmembrane</keyword>
<evidence type="ECO:0000256" key="8">
    <source>
        <dbReference type="ARBA" id="ARBA00023128"/>
    </source>
</evidence>
<dbReference type="PANTHER" id="PTHR15415">
    <property type="entry name" value="MITOFILIN"/>
    <property type="match status" value="1"/>
</dbReference>
<keyword evidence="5 11" id="KW-0999">Mitochondrion inner membrane</keyword>
<evidence type="ECO:0000256" key="2">
    <source>
        <dbReference type="ARBA" id="ARBA00010877"/>
    </source>
</evidence>
<keyword evidence="9 11" id="KW-0472">Membrane</keyword>
<comment type="subcellular location">
    <subcellularLocation>
        <location evidence="1 11">Mitochondrion inner membrane</location>
        <topology evidence="1 11">Single-pass membrane protein</topology>
    </subcellularLocation>
</comment>
<evidence type="ECO:0000256" key="3">
    <source>
        <dbReference type="ARBA" id="ARBA00018116"/>
    </source>
</evidence>
<dbReference type="GO" id="GO:0061617">
    <property type="term" value="C:MICOS complex"/>
    <property type="evidence" value="ECO:0007669"/>
    <property type="project" value="TreeGrafter"/>
</dbReference>
<evidence type="ECO:0000313" key="14">
    <source>
        <dbReference type="EMBL" id="EPT01659.1"/>
    </source>
</evidence>
<evidence type="ECO:0000256" key="13">
    <source>
        <dbReference type="SAM" id="MobiDB-lite"/>
    </source>
</evidence>
<evidence type="ECO:0000256" key="12">
    <source>
        <dbReference type="SAM" id="Coils"/>
    </source>
</evidence>
<keyword evidence="7 12" id="KW-0175">Coiled coil</keyword>
<dbReference type="Pfam" id="PF09731">
    <property type="entry name" value="Mitofilin"/>
    <property type="match status" value="1"/>
</dbReference>
<dbReference type="STRING" id="743788.S8EEK0"/>
<comment type="function">
    <text evidence="10">Component of the MICOS complex, a large protein complex of the mitochondrial inner membrane that plays crucial roles in the maintenance of crista junctions, inner membrane architecture, and formation of contact sites to the outer membrane. Plays a role in keeping cristae membranes connected to the inner boundary membrane. Also promotes protein import via the mitochondrial intermembrane space assembly (MIA) pathway.</text>
</comment>
<organism evidence="14 15">
    <name type="scientific">Fomitopsis schrenkii</name>
    <name type="common">Brown rot fungus</name>
    <dbReference type="NCBI Taxonomy" id="2126942"/>
    <lineage>
        <taxon>Eukaryota</taxon>
        <taxon>Fungi</taxon>
        <taxon>Dikarya</taxon>
        <taxon>Basidiomycota</taxon>
        <taxon>Agaricomycotina</taxon>
        <taxon>Agaricomycetes</taxon>
        <taxon>Polyporales</taxon>
        <taxon>Fomitopsis</taxon>
    </lineage>
</organism>
<evidence type="ECO:0000256" key="9">
    <source>
        <dbReference type="ARBA" id="ARBA00023136"/>
    </source>
</evidence>
<keyword evidence="15" id="KW-1185">Reference proteome</keyword>
<dbReference type="AlphaFoldDB" id="S8EEK0"/>
<feature type="transmembrane region" description="Helical" evidence="11">
    <location>
        <begin position="46"/>
        <end position="66"/>
    </location>
</feature>
<dbReference type="eggNOG" id="KOG1854">
    <property type="taxonomic scope" value="Eukaryota"/>
</dbReference>
<feature type="coiled-coil region" evidence="12">
    <location>
        <begin position="344"/>
        <end position="379"/>
    </location>
</feature>
<feature type="compositionally biased region" description="Pro residues" evidence="13">
    <location>
        <begin position="270"/>
        <end position="284"/>
    </location>
</feature>
<dbReference type="GO" id="GO:0042407">
    <property type="term" value="P:cristae formation"/>
    <property type="evidence" value="ECO:0007669"/>
    <property type="project" value="TreeGrafter"/>
</dbReference>
<evidence type="ECO:0000313" key="15">
    <source>
        <dbReference type="Proteomes" id="UP000015241"/>
    </source>
</evidence>
<keyword evidence="6 11" id="KW-1133">Transmembrane helix</keyword>
<dbReference type="HOGENOM" id="CLU_008024_1_1_1"/>
<comment type="subunit">
    <text evidence="11">Component of the mitochondrial contact site and cristae organizing system (MICOS) complex.</text>
</comment>
<proteinExistence type="inferred from homology"/>
<keyword evidence="8 11" id="KW-0496">Mitochondrion</keyword>
<evidence type="ECO:0000256" key="4">
    <source>
        <dbReference type="ARBA" id="ARBA00022692"/>
    </source>
</evidence>
<evidence type="ECO:0000256" key="7">
    <source>
        <dbReference type="ARBA" id="ARBA00023054"/>
    </source>
</evidence>
<feature type="region of interest" description="Disordered" evidence="13">
    <location>
        <begin position="269"/>
        <end position="296"/>
    </location>
</feature>
<dbReference type="EMBL" id="KE504140">
    <property type="protein sequence ID" value="EPT01659.1"/>
    <property type="molecule type" value="Genomic_DNA"/>
</dbReference>
<comment type="similarity">
    <text evidence="2 11">Belongs to the MICOS complex subunit Mic60 family.</text>
</comment>
<sequence>MIRALSVQRAVVGPSGRVAVRVTRRRFATESPAAPPKKKKSILRRLLFYTAAGTTTFYVGSAFVAYKYPPYYDVFVQQVPLGAAVVQFGEDHDWDTLTVDKVIAQGKSAYEYVHSFVSDQKDRGDVLQRAKDAMGRTKETVVHSVEASSDAVQQAVQNRVQETKDRLQRAAGSARTSVKKTEGGMAEKSARAAEAVKREAVHFSEGVEELVLKAEAALAARLVDNLPEATTTAVQPDVVSAQPRDNEVAETLPKDITSGNVYEAPLPIGFEPPPGFSRPAPPKKAAPLPEASKASSPPLPLVAPAVQEFSASEPVISQLASVIDNLASFLNANPAAAEKARDILDTAKVDLTSLATRIDQVKEEERTKLEARLDEQTREYTLKLLELEMEAQDKLDSQEQGFRKFFDEERTKFVQAYREKLNRELQTQSEIINERLKEEVIAQGIELQRRWIRDIKVRVEQERGGRLAKLDELATNLKRLERIALDNSAFLDENIRIHALWAALRALNNNVDASVRKPFREELRALRHLAASREDPVVSSVLESLETSDVPDIGVEPFADLATWFSTSVAPAVSSVALVPDQNAGVLSHLASHLVSSFTFRRQGLVPGDDVLSVLARAEYYLNEKDLDRATRELNQLKGPAQTLLSDWLDAARRRLEVLQALEVVQTQATLASLLVAQD</sequence>
<dbReference type="InParanoid" id="S8EEK0"/>
<feature type="compositionally biased region" description="Low complexity" evidence="13">
    <location>
        <begin position="285"/>
        <end position="296"/>
    </location>
</feature>
<gene>
    <name evidence="14" type="ORF">FOMPIDRAFT_1023149</name>
</gene>
<accession>S8EEK0</accession>
<reference evidence="14 15" key="1">
    <citation type="journal article" date="2012" name="Science">
        <title>The Paleozoic origin of enzymatic lignin decomposition reconstructed from 31 fungal genomes.</title>
        <authorList>
            <person name="Floudas D."/>
            <person name="Binder M."/>
            <person name="Riley R."/>
            <person name="Barry K."/>
            <person name="Blanchette R.A."/>
            <person name="Henrissat B."/>
            <person name="Martinez A.T."/>
            <person name="Otillar R."/>
            <person name="Spatafora J.W."/>
            <person name="Yadav J.S."/>
            <person name="Aerts A."/>
            <person name="Benoit I."/>
            <person name="Boyd A."/>
            <person name="Carlson A."/>
            <person name="Copeland A."/>
            <person name="Coutinho P.M."/>
            <person name="de Vries R.P."/>
            <person name="Ferreira P."/>
            <person name="Findley K."/>
            <person name="Foster B."/>
            <person name="Gaskell J."/>
            <person name="Glotzer D."/>
            <person name="Gorecki P."/>
            <person name="Heitman J."/>
            <person name="Hesse C."/>
            <person name="Hori C."/>
            <person name="Igarashi K."/>
            <person name="Jurgens J.A."/>
            <person name="Kallen N."/>
            <person name="Kersten P."/>
            <person name="Kohler A."/>
            <person name="Kuees U."/>
            <person name="Kumar T.K.A."/>
            <person name="Kuo A."/>
            <person name="LaButti K."/>
            <person name="Larrondo L.F."/>
            <person name="Lindquist E."/>
            <person name="Ling A."/>
            <person name="Lombard V."/>
            <person name="Lucas S."/>
            <person name="Lundell T."/>
            <person name="Martin R."/>
            <person name="McLaughlin D.J."/>
            <person name="Morgenstern I."/>
            <person name="Morin E."/>
            <person name="Murat C."/>
            <person name="Nagy L.G."/>
            <person name="Nolan M."/>
            <person name="Ohm R.A."/>
            <person name="Patyshakuliyeva A."/>
            <person name="Rokas A."/>
            <person name="Ruiz-Duenas F.J."/>
            <person name="Sabat G."/>
            <person name="Salamov A."/>
            <person name="Samejima M."/>
            <person name="Schmutz J."/>
            <person name="Slot J.C."/>
            <person name="St John F."/>
            <person name="Stenlid J."/>
            <person name="Sun H."/>
            <person name="Sun S."/>
            <person name="Syed K."/>
            <person name="Tsang A."/>
            <person name="Wiebenga A."/>
            <person name="Young D."/>
            <person name="Pisabarro A."/>
            <person name="Eastwood D.C."/>
            <person name="Martin F."/>
            <person name="Cullen D."/>
            <person name="Grigoriev I.V."/>
            <person name="Hibbett D.S."/>
        </authorList>
    </citation>
    <scope>NUCLEOTIDE SEQUENCE</scope>
    <source>
        <strain evidence="15">FP-58527</strain>
    </source>
</reference>
<evidence type="ECO:0000256" key="5">
    <source>
        <dbReference type="ARBA" id="ARBA00022792"/>
    </source>
</evidence>